<keyword evidence="1" id="KW-0732">Signal</keyword>
<feature type="signal peptide" evidence="1">
    <location>
        <begin position="1"/>
        <end position="25"/>
    </location>
</feature>
<reference evidence="2" key="1">
    <citation type="submission" date="2021-03" db="EMBL/GenBank/DDBJ databases">
        <authorList>
            <person name="Tagirdzhanova G."/>
        </authorList>
    </citation>
    <scope>NUCLEOTIDE SEQUENCE</scope>
</reference>
<dbReference type="AlphaFoldDB" id="A0A8H3PH35"/>
<evidence type="ECO:0000256" key="1">
    <source>
        <dbReference type="SAM" id="SignalP"/>
    </source>
</evidence>
<dbReference type="Proteomes" id="UP000664521">
    <property type="component" value="Unassembled WGS sequence"/>
</dbReference>
<organism evidence="2 3">
    <name type="scientific">Heterodermia speciosa</name>
    <dbReference type="NCBI Taxonomy" id="116794"/>
    <lineage>
        <taxon>Eukaryota</taxon>
        <taxon>Fungi</taxon>
        <taxon>Dikarya</taxon>
        <taxon>Ascomycota</taxon>
        <taxon>Pezizomycotina</taxon>
        <taxon>Lecanoromycetes</taxon>
        <taxon>OSLEUM clade</taxon>
        <taxon>Lecanoromycetidae</taxon>
        <taxon>Caliciales</taxon>
        <taxon>Physciaceae</taxon>
        <taxon>Heterodermia</taxon>
    </lineage>
</organism>
<name>A0A8H3PH35_9LECA</name>
<comment type="caution">
    <text evidence="2">The sequence shown here is derived from an EMBL/GenBank/DDBJ whole genome shotgun (WGS) entry which is preliminary data.</text>
</comment>
<sequence length="385" mass="43550">MQLSRHLRLAPWLFLFAWTALIAFGNPLPRILEPEELAARPKLDRNIQISCTTPNANDNSHYDARRFNLERRSYGLDSIQVRSLRCIVPVEIAAQSLNFFYEAIALKASRAWRNSPPERALTITVGNMVLSLLSDAPIPWDFVIYFADSKLHATKLGATNTYNIIYQGPRLISSVAITLRVIDHITSPEARFPSTQVLEAAEAHKDHLFADLRTGLRVRKQKEYQAVLTSRSLSLPSNKAAKPPALNIKPRTPPLITASESFKLERFHVTAIITPVITAARFLEDFYDLIALKVETGVWKGVPPLHSLALTRWDYRLKFFCYAAPIPWDFIQEVAIEMSEWAAKGFTAQYDAVYKAVDQFGKEIFVSVALEFMDGKINKDDTKST</sequence>
<proteinExistence type="predicted"/>
<keyword evidence="3" id="KW-1185">Reference proteome</keyword>
<protein>
    <submittedName>
        <fullName evidence="2">Uncharacterized protein</fullName>
    </submittedName>
</protein>
<dbReference type="OrthoDB" id="5424363at2759"/>
<feature type="chain" id="PRO_5034824648" evidence="1">
    <location>
        <begin position="26"/>
        <end position="385"/>
    </location>
</feature>
<gene>
    <name evidence="2" type="ORF">HETSPECPRED_002436</name>
</gene>
<evidence type="ECO:0000313" key="3">
    <source>
        <dbReference type="Proteomes" id="UP000664521"/>
    </source>
</evidence>
<evidence type="ECO:0000313" key="2">
    <source>
        <dbReference type="EMBL" id="CAF9940533.1"/>
    </source>
</evidence>
<accession>A0A8H3PH35</accession>
<dbReference type="EMBL" id="CAJPDS010000156">
    <property type="protein sequence ID" value="CAF9940533.1"/>
    <property type="molecule type" value="Genomic_DNA"/>
</dbReference>